<accession>A0A5B0P621</accession>
<dbReference type="EMBL" id="VDEP01000528">
    <property type="protein sequence ID" value="KAA1063741.1"/>
    <property type="molecule type" value="Genomic_DNA"/>
</dbReference>
<comment type="caution">
    <text evidence="2">The sequence shown here is derived from an EMBL/GenBank/DDBJ whole genome shotgun (WGS) entry which is preliminary data.</text>
</comment>
<dbReference type="Proteomes" id="UP000325313">
    <property type="component" value="Unassembled WGS sequence"/>
</dbReference>
<evidence type="ECO:0000313" key="3">
    <source>
        <dbReference type="Proteomes" id="UP000325313"/>
    </source>
</evidence>
<evidence type="ECO:0000313" key="2">
    <source>
        <dbReference type="EMBL" id="KAA1097027.1"/>
    </source>
</evidence>
<gene>
    <name evidence="2" type="ORF">PGTUg99_001050</name>
    <name evidence="1" type="ORF">PGTUg99_003592</name>
</gene>
<evidence type="ECO:0000313" key="1">
    <source>
        <dbReference type="EMBL" id="KAA1063741.1"/>
    </source>
</evidence>
<proteinExistence type="predicted"/>
<name>A0A5B0P621_PUCGR</name>
<protein>
    <submittedName>
        <fullName evidence="2">Uncharacterized protein</fullName>
    </submittedName>
</protein>
<sequence>MRRSESDWMAHEDSCDASVFGIWTDMKCDEVTVPSLLGTSMEDCMEPGCRSFAHWPTSNLRFTHHFSRPIHLFHSTIFSTT</sequence>
<organism evidence="2 3">
    <name type="scientific">Puccinia graminis f. sp. tritici</name>
    <dbReference type="NCBI Taxonomy" id="56615"/>
    <lineage>
        <taxon>Eukaryota</taxon>
        <taxon>Fungi</taxon>
        <taxon>Dikarya</taxon>
        <taxon>Basidiomycota</taxon>
        <taxon>Pucciniomycotina</taxon>
        <taxon>Pucciniomycetes</taxon>
        <taxon>Pucciniales</taxon>
        <taxon>Pucciniaceae</taxon>
        <taxon>Puccinia</taxon>
    </lineage>
</organism>
<reference evidence="2 3" key="1">
    <citation type="submission" date="2019-05" db="EMBL/GenBank/DDBJ databases">
        <title>Emergence of the Ug99 lineage of the wheat stem rust pathogen through somatic hybridization.</title>
        <authorList>
            <person name="Li F."/>
            <person name="Upadhyaya N.M."/>
            <person name="Sperschneider J."/>
            <person name="Matny O."/>
            <person name="Nguyen-Phuc H."/>
            <person name="Mago R."/>
            <person name="Raley C."/>
            <person name="Miller M.E."/>
            <person name="Silverstein K.A.T."/>
            <person name="Henningsen E."/>
            <person name="Hirsch C.D."/>
            <person name="Visser B."/>
            <person name="Pretorius Z.A."/>
            <person name="Steffenson B.J."/>
            <person name="Schwessinger B."/>
            <person name="Dodds P.N."/>
            <person name="Figueroa M."/>
        </authorList>
    </citation>
    <scope>NUCLEOTIDE SEQUENCE [LARGE SCALE GENOMIC DNA]</scope>
    <source>
        <strain evidence="2 3">Ug99</strain>
    </source>
</reference>
<dbReference type="AlphaFoldDB" id="A0A5B0P621"/>
<dbReference type="EMBL" id="VDEP01000359">
    <property type="protein sequence ID" value="KAA1097027.1"/>
    <property type="molecule type" value="Genomic_DNA"/>
</dbReference>